<evidence type="ECO:0000256" key="1">
    <source>
        <dbReference type="SAM" id="MobiDB-lite"/>
    </source>
</evidence>
<feature type="region of interest" description="Disordered" evidence="1">
    <location>
        <begin position="387"/>
        <end position="420"/>
    </location>
</feature>
<name>A0A0D1C197_MYCMD</name>
<organism evidence="2 3">
    <name type="scientific">Mycosarcoma maydis</name>
    <name type="common">Corn smut fungus</name>
    <name type="synonym">Ustilago maydis</name>
    <dbReference type="NCBI Taxonomy" id="5270"/>
    <lineage>
        <taxon>Eukaryota</taxon>
        <taxon>Fungi</taxon>
        <taxon>Dikarya</taxon>
        <taxon>Basidiomycota</taxon>
        <taxon>Ustilaginomycotina</taxon>
        <taxon>Ustilaginomycetes</taxon>
        <taxon>Ustilaginales</taxon>
        <taxon>Ustilaginaceae</taxon>
        <taxon>Mycosarcoma</taxon>
    </lineage>
</organism>
<feature type="region of interest" description="Disordered" evidence="1">
    <location>
        <begin position="202"/>
        <end position="245"/>
    </location>
</feature>
<reference evidence="2 3" key="1">
    <citation type="journal article" date="2006" name="Nature">
        <title>Insights from the genome of the biotrophic fungal plant pathogen Ustilago maydis.</title>
        <authorList>
            <person name="Kamper J."/>
            <person name="Kahmann R."/>
            <person name="Bolker M."/>
            <person name="Ma L.J."/>
            <person name="Brefort T."/>
            <person name="Saville B.J."/>
            <person name="Banuett F."/>
            <person name="Kronstad J.W."/>
            <person name="Gold S.E."/>
            <person name="Muller O."/>
            <person name="Perlin M.H."/>
            <person name="Wosten H.A."/>
            <person name="de Vries R."/>
            <person name="Ruiz-Herrera J."/>
            <person name="Reynaga-Pena C.G."/>
            <person name="Snetselaar K."/>
            <person name="McCann M."/>
            <person name="Perez-Martin J."/>
            <person name="Feldbrugge M."/>
            <person name="Basse C.W."/>
            <person name="Steinberg G."/>
            <person name="Ibeas J.I."/>
            <person name="Holloman W."/>
            <person name="Guzman P."/>
            <person name="Farman M."/>
            <person name="Stajich J.E."/>
            <person name="Sentandreu R."/>
            <person name="Gonzalez-Prieto J.M."/>
            <person name="Kennell J.C."/>
            <person name="Molina L."/>
            <person name="Schirawski J."/>
            <person name="Mendoza-Mendoza A."/>
            <person name="Greilinger D."/>
            <person name="Munch K."/>
            <person name="Rossel N."/>
            <person name="Scherer M."/>
            <person name="Vranes M."/>
            <person name="Ladendorf O."/>
            <person name="Vincon V."/>
            <person name="Fuchs U."/>
            <person name="Sandrock B."/>
            <person name="Meng S."/>
            <person name="Ho E.C."/>
            <person name="Cahill M.J."/>
            <person name="Boyce K.J."/>
            <person name="Klose J."/>
            <person name="Klosterman S.J."/>
            <person name="Deelstra H.J."/>
            <person name="Ortiz-Castellanos L."/>
            <person name="Li W."/>
            <person name="Sanchez-Alonso P."/>
            <person name="Schreier P.H."/>
            <person name="Hauser-Hahn I."/>
            <person name="Vaupel M."/>
            <person name="Koopmann E."/>
            <person name="Friedrich G."/>
            <person name="Voss H."/>
            <person name="Schluter T."/>
            <person name="Margolis J."/>
            <person name="Platt D."/>
            <person name="Swimmer C."/>
            <person name="Gnirke A."/>
            <person name="Chen F."/>
            <person name="Vysotskaia V."/>
            <person name="Mannhaupt G."/>
            <person name="Guldener U."/>
            <person name="Munsterkotter M."/>
            <person name="Haase D."/>
            <person name="Oesterheld M."/>
            <person name="Mewes H.W."/>
            <person name="Mauceli E.W."/>
            <person name="DeCaprio D."/>
            <person name="Wade C.M."/>
            <person name="Butler J."/>
            <person name="Young S."/>
            <person name="Jaffe D.B."/>
            <person name="Calvo S."/>
            <person name="Nusbaum C."/>
            <person name="Galagan J."/>
            <person name="Birren B.W."/>
        </authorList>
    </citation>
    <scope>NUCLEOTIDE SEQUENCE [LARGE SCALE GENOMIC DNA]</scope>
    <source>
        <strain evidence="3">DSM 14603 / FGSC 9021 / UM521</strain>
    </source>
</reference>
<sequence length="420" mass="47164">MRSYYQSFAQLLHWLEDVFRRIYPAAAHAASATKPPLGPLDTSSHRGGGGPKRDRALQKPFRDELRHRMGLQPRDPLPPFEESPPSLHGGPALRFDWSQRPDAYTELVESIIRELCSSKEAIASQIQVIGGQKAAIKRQQQKHSADSSRQEARESGRRRRQRATKKSQARAALLARTAALRRQYHDTDFTLMQAASADLTDAEESRFETGQSETGKELTNRGLADSTRGGSNGGDGVGNGKGRRRHRGLRKIIPCWQSLELHRALQKVDKMIARELNSQPFPPIKLRTLLEPKRVEYPPLDAKLEPLPSSIKRWMVSAEFARLFKSAVKHVGLNHIAEGATGSITDPEQWVQHPPYEVYHSTHHGRQSSDISGELYLGESDRCHSDADDIHLSAREQGLERFSEPGTSKRPAPDHRGHLR</sequence>
<dbReference type="Proteomes" id="UP000000561">
    <property type="component" value="Chromosome 12"/>
</dbReference>
<feature type="region of interest" description="Disordered" evidence="1">
    <location>
        <begin position="68"/>
        <end position="93"/>
    </location>
</feature>
<feature type="region of interest" description="Disordered" evidence="1">
    <location>
        <begin position="134"/>
        <end position="172"/>
    </location>
</feature>
<evidence type="ECO:0000313" key="3">
    <source>
        <dbReference type="Proteomes" id="UP000000561"/>
    </source>
</evidence>
<dbReference type="EMBL" id="CM003151">
    <property type="protein sequence ID" value="KIS67617.1"/>
    <property type="molecule type" value="Genomic_DNA"/>
</dbReference>
<dbReference type="VEuPathDB" id="FungiDB:UMAG_04119"/>
<protein>
    <submittedName>
        <fullName evidence="2">Uncharacterized protein</fullName>
    </submittedName>
</protein>
<feature type="compositionally biased region" description="Basic and acidic residues" evidence="1">
    <location>
        <begin position="411"/>
        <end position="420"/>
    </location>
</feature>
<feature type="compositionally biased region" description="Basic and acidic residues" evidence="1">
    <location>
        <begin position="387"/>
        <end position="403"/>
    </location>
</feature>
<evidence type="ECO:0000313" key="2">
    <source>
        <dbReference type="EMBL" id="KIS67617.1"/>
    </source>
</evidence>
<feature type="compositionally biased region" description="Basic residues" evidence="1">
    <location>
        <begin position="156"/>
        <end position="168"/>
    </location>
</feature>
<dbReference type="OrthoDB" id="2556454at2759"/>
<dbReference type="KEGG" id="uma:UMAG_04119"/>
<feature type="compositionally biased region" description="Basic and acidic residues" evidence="1">
    <location>
        <begin position="143"/>
        <end position="155"/>
    </location>
</feature>
<dbReference type="RefSeq" id="XP_011390620.1">
    <property type="nucleotide sequence ID" value="XM_011392318.1"/>
</dbReference>
<accession>A0A0D1C197</accession>
<keyword evidence="3" id="KW-1185">Reference proteome</keyword>
<feature type="compositionally biased region" description="Gly residues" evidence="1">
    <location>
        <begin position="230"/>
        <end position="240"/>
    </location>
</feature>
<proteinExistence type="predicted"/>
<dbReference type="eggNOG" id="ENOG502R306">
    <property type="taxonomic scope" value="Eukaryota"/>
</dbReference>
<feature type="region of interest" description="Disordered" evidence="1">
    <location>
        <begin position="30"/>
        <end position="56"/>
    </location>
</feature>
<dbReference type="AlphaFoldDB" id="A0A0D1C197"/>
<gene>
    <name evidence="2" type="ORF">UMAG_04119</name>
</gene>
<dbReference type="GeneID" id="23564391"/>
<dbReference type="InParanoid" id="A0A0D1C197"/>